<accession>A0ACB1KFB4</accession>
<evidence type="ECO:0000313" key="1">
    <source>
        <dbReference type="EMBL" id="CAM9151304.1"/>
    </source>
</evidence>
<sequence length="157" mass="17107">MHVAQGGSQRTGGTQQAQGLCYVIASLSCHQPCSALSLDMEAASRQDVSPSVWEVTCREGCSQLSSPGPIYTRNCESLSHFQLFEPFRLLCPCNFPDKNTGVGSHSLLHGTFLTQVSQPELLNCRQILYHLSHQGSPGRQGDKSNSLERFGALCQSH</sequence>
<organism evidence="1 2">
    <name type="scientific">Rangifer tarandus platyrhynchus</name>
    <name type="common">Svalbard reindeer</name>
    <dbReference type="NCBI Taxonomy" id="3082113"/>
    <lineage>
        <taxon>Eukaryota</taxon>
        <taxon>Metazoa</taxon>
        <taxon>Chordata</taxon>
        <taxon>Craniata</taxon>
        <taxon>Vertebrata</taxon>
        <taxon>Euteleostomi</taxon>
        <taxon>Mammalia</taxon>
        <taxon>Eutheria</taxon>
        <taxon>Laurasiatheria</taxon>
        <taxon>Artiodactyla</taxon>
        <taxon>Ruminantia</taxon>
        <taxon>Pecora</taxon>
        <taxon>Cervidae</taxon>
        <taxon>Odocoileinae</taxon>
        <taxon>Rangifer</taxon>
    </lineage>
</organism>
<gene>
    <name evidence="1" type="ORF">MRATA1EN22A_LOCUS29107</name>
</gene>
<reference evidence="1" key="1">
    <citation type="submission" date="2025-03" db="EMBL/GenBank/DDBJ databases">
        <authorList>
            <consortium name="ELIXIR-Norway"/>
            <consortium name="Elixir Norway"/>
        </authorList>
    </citation>
    <scope>NUCLEOTIDE SEQUENCE</scope>
</reference>
<name>A0ACB1KFB4_RANTA</name>
<dbReference type="EMBL" id="CATOBB020000404">
    <property type="protein sequence ID" value="CAM9151304.1"/>
    <property type="molecule type" value="Genomic_DNA"/>
</dbReference>
<comment type="caution">
    <text evidence="1">The sequence shown here is derived from an EMBL/GenBank/DDBJ whole genome shotgun (WGS) entry which is preliminary data.</text>
</comment>
<protein>
    <submittedName>
        <fullName evidence="1">Uncharacterized protein</fullName>
    </submittedName>
</protein>
<dbReference type="Proteomes" id="UP001162501">
    <property type="component" value="Unassembled WGS sequence"/>
</dbReference>
<evidence type="ECO:0000313" key="2">
    <source>
        <dbReference type="Proteomes" id="UP001162501"/>
    </source>
</evidence>
<proteinExistence type="predicted"/>